<evidence type="ECO:0000256" key="1">
    <source>
        <dbReference type="ARBA" id="ARBA00004651"/>
    </source>
</evidence>
<dbReference type="PRINTS" id="PR00953">
    <property type="entry name" value="TYPE3IMRPROT"/>
</dbReference>
<keyword evidence="5 7" id="KW-1133">Transmembrane helix</keyword>
<organism evidence="8 9">
    <name type="scientific">Caballeronia pedi</name>
    <dbReference type="NCBI Taxonomy" id="1777141"/>
    <lineage>
        <taxon>Bacteria</taxon>
        <taxon>Pseudomonadati</taxon>
        <taxon>Pseudomonadota</taxon>
        <taxon>Betaproteobacteria</taxon>
        <taxon>Burkholderiales</taxon>
        <taxon>Burkholderiaceae</taxon>
        <taxon>Caballeronia</taxon>
    </lineage>
</organism>
<evidence type="ECO:0000256" key="6">
    <source>
        <dbReference type="ARBA" id="ARBA00023136"/>
    </source>
</evidence>
<dbReference type="GO" id="GO:0005886">
    <property type="term" value="C:plasma membrane"/>
    <property type="evidence" value="ECO:0007669"/>
    <property type="project" value="UniProtKB-SubCell"/>
</dbReference>
<comment type="subcellular location">
    <subcellularLocation>
        <location evidence="1">Cell membrane</location>
        <topology evidence="1">Multi-pass membrane protein</topology>
    </subcellularLocation>
</comment>
<reference evidence="8" key="1">
    <citation type="submission" date="2016-01" db="EMBL/GenBank/DDBJ databases">
        <authorList>
            <person name="Peeters C."/>
        </authorList>
    </citation>
    <scope>NUCLEOTIDE SEQUENCE [LARGE SCALE GENOMIC DNA]</scope>
    <source>
        <strain evidence="8">LMG 29323</strain>
    </source>
</reference>
<dbReference type="InterPro" id="IPR002010">
    <property type="entry name" value="T3SS_IM_R"/>
</dbReference>
<comment type="caution">
    <text evidence="8">The sequence shown here is derived from an EMBL/GenBank/DDBJ whole genome shotgun (WGS) entry which is preliminary data.</text>
</comment>
<dbReference type="AlphaFoldDB" id="A0A158AVA3"/>
<evidence type="ECO:0000256" key="4">
    <source>
        <dbReference type="ARBA" id="ARBA00022692"/>
    </source>
</evidence>
<dbReference type="Proteomes" id="UP000054911">
    <property type="component" value="Unassembled WGS sequence"/>
</dbReference>
<keyword evidence="9" id="KW-1185">Reference proteome</keyword>
<feature type="transmembrane region" description="Helical" evidence="7">
    <location>
        <begin position="59"/>
        <end position="82"/>
    </location>
</feature>
<gene>
    <name evidence="8" type="ORF">AWB80_02725</name>
</gene>
<dbReference type="RefSeq" id="WP_061175201.1">
    <property type="nucleotide sequence ID" value="NZ_FCOE02000007.1"/>
</dbReference>
<dbReference type="GO" id="GO:0006605">
    <property type="term" value="P:protein targeting"/>
    <property type="evidence" value="ECO:0007669"/>
    <property type="project" value="InterPro"/>
</dbReference>
<proteinExistence type="inferred from homology"/>
<dbReference type="PANTHER" id="PTHR30065">
    <property type="entry name" value="FLAGELLAR BIOSYNTHETIC PROTEIN FLIR"/>
    <property type="match status" value="1"/>
</dbReference>
<evidence type="ECO:0000256" key="3">
    <source>
        <dbReference type="ARBA" id="ARBA00022475"/>
    </source>
</evidence>
<evidence type="ECO:0000313" key="8">
    <source>
        <dbReference type="EMBL" id="SAK61931.1"/>
    </source>
</evidence>
<dbReference type="Pfam" id="PF01311">
    <property type="entry name" value="Bac_export_1"/>
    <property type="match status" value="1"/>
</dbReference>
<dbReference type="STRING" id="1777141.AWB80_02725"/>
<evidence type="ECO:0000313" key="9">
    <source>
        <dbReference type="Proteomes" id="UP000054911"/>
    </source>
</evidence>
<name>A0A158AVA3_9BURK</name>
<keyword evidence="3" id="KW-1003">Cell membrane</keyword>
<dbReference type="PANTHER" id="PTHR30065:SF1">
    <property type="entry name" value="SURFACE PRESENTATION OF ANTIGENS PROTEIN SPAR"/>
    <property type="match status" value="1"/>
</dbReference>
<evidence type="ECO:0000256" key="5">
    <source>
        <dbReference type="ARBA" id="ARBA00022989"/>
    </source>
</evidence>
<comment type="similarity">
    <text evidence="2">Belongs to the FliR/MopE/SpaR family.</text>
</comment>
<evidence type="ECO:0000256" key="2">
    <source>
        <dbReference type="ARBA" id="ARBA00009772"/>
    </source>
</evidence>
<evidence type="ECO:0000256" key="7">
    <source>
        <dbReference type="SAM" id="Phobius"/>
    </source>
</evidence>
<keyword evidence="6 7" id="KW-0472">Membrane</keyword>
<protein>
    <submittedName>
        <fullName evidence="8">Type III secretion-associated protein</fullName>
    </submittedName>
</protein>
<keyword evidence="4 7" id="KW-0812">Transmembrane</keyword>
<sequence length="240" mass="24977">MNLVDQLAGFAFCTIRPAIAMSLIPFGIDGALGLALRVPLVLMFALLSGHEGYPSGVIAAGFVEAVIGLVMGLGLSVVFHVASAAGAVIDQQAGYSVAAVYDPNFQQESALFETLFTQFAALTFFTGDGLVRLCGVFIDGWALWAPGGSHPDLGRLTGMLAEARLAPVLAQGLQLAAPLLVLMLLVDMSVGLASRHAKRLNPFATARTVKVMALSVAAMLCVPDILKRLARIAAASLNLG</sequence>
<dbReference type="OrthoDB" id="9000770at2"/>
<accession>A0A158AVA3</accession>
<feature type="transmembrane region" description="Helical" evidence="7">
    <location>
        <begin position="30"/>
        <end position="47"/>
    </location>
</feature>
<dbReference type="EMBL" id="FCOE02000007">
    <property type="protein sequence ID" value="SAK61931.1"/>
    <property type="molecule type" value="Genomic_DNA"/>
</dbReference>